<comment type="caution">
    <text evidence="1">The sequence shown here is derived from an EMBL/GenBank/DDBJ whole genome shotgun (WGS) entry which is preliminary data.</text>
</comment>
<proteinExistence type="predicted"/>
<organism evidence="1 2">
    <name type="scientific">Necator americanus</name>
    <name type="common">Human hookworm</name>
    <dbReference type="NCBI Taxonomy" id="51031"/>
    <lineage>
        <taxon>Eukaryota</taxon>
        <taxon>Metazoa</taxon>
        <taxon>Ecdysozoa</taxon>
        <taxon>Nematoda</taxon>
        <taxon>Chromadorea</taxon>
        <taxon>Rhabditida</taxon>
        <taxon>Rhabditina</taxon>
        <taxon>Rhabditomorpha</taxon>
        <taxon>Strongyloidea</taxon>
        <taxon>Ancylostomatidae</taxon>
        <taxon>Bunostominae</taxon>
        <taxon>Necator</taxon>
    </lineage>
</organism>
<name>A0ABR1BM63_NECAM</name>
<reference evidence="1 2" key="1">
    <citation type="submission" date="2023-08" db="EMBL/GenBank/DDBJ databases">
        <title>A Necator americanus chromosomal reference genome.</title>
        <authorList>
            <person name="Ilik V."/>
            <person name="Petrzelkova K.J."/>
            <person name="Pardy F."/>
            <person name="Fuh T."/>
            <person name="Niatou-Singa F.S."/>
            <person name="Gouil Q."/>
            <person name="Baker L."/>
            <person name="Ritchie M.E."/>
            <person name="Jex A.R."/>
            <person name="Gazzola D."/>
            <person name="Li H."/>
            <person name="Toshio Fujiwara R."/>
            <person name="Zhan B."/>
            <person name="Aroian R.V."/>
            <person name="Pafco B."/>
            <person name="Schwarz E.M."/>
        </authorList>
    </citation>
    <scope>NUCLEOTIDE SEQUENCE [LARGE SCALE GENOMIC DNA]</scope>
    <source>
        <strain evidence="1 2">Aroian</strain>
        <tissue evidence="1">Whole animal</tissue>
    </source>
</reference>
<protein>
    <submittedName>
        <fullName evidence="1">Uncharacterized protein</fullName>
    </submittedName>
</protein>
<accession>A0ABR1BM63</accession>
<dbReference type="Proteomes" id="UP001303046">
    <property type="component" value="Unassembled WGS sequence"/>
</dbReference>
<sequence length="103" mass="11812">MSFAKRNVLNSFPLRAENTNSFTSGTGSTDRFICWTVAVSLTSNLRFASLFLLHLALESSIHQNEDLDRVPRLRRCRRCGQTGMYNRRSPVRPHQTVPEKCKL</sequence>
<evidence type="ECO:0000313" key="1">
    <source>
        <dbReference type="EMBL" id="KAK6727000.1"/>
    </source>
</evidence>
<gene>
    <name evidence="1" type="primary">Necator_chrI.g1103</name>
    <name evidence="1" type="ORF">RB195_004979</name>
</gene>
<keyword evidence="2" id="KW-1185">Reference proteome</keyword>
<evidence type="ECO:0000313" key="2">
    <source>
        <dbReference type="Proteomes" id="UP001303046"/>
    </source>
</evidence>
<dbReference type="EMBL" id="JAVFWL010000001">
    <property type="protein sequence ID" value="KAK6727000.1"/>
    <property type="molecule type" value="Genomic_DNA"/>
</dbReference>